<sequence>MKSVVSILIAVILFVGSGSVYTVKESETAVVLRLGEIVKADVQPGLHFKMPFVNNVRFFDSRLQTLDSAPERFLTSEKKNLEVDSFVRWKVQDVAKFYTTMNGDFRLAGMRLGQIVKDGLRAEFGNRTVKEVISGERVEIAQKIKTATEGTAKSFGIEIEDVRIKRIDLAKDISESVYRRMEAERNRVAKDLRSKGAEAAEKIRADADRQRVVILADAYSQAEMIKGRGDATAAEIYANAYNADPEFYSFYHSINAYQKSFKDKADIMVVDPNSDFFKYFNNRVQPQAEAMDR</sequence>
<dbReference type="NCBIfam" id="TIGR01932">
    <property type="entry name" value="hflC"/>
    <property type="match status" value="1"/>
</dbReference>
<dbReference type="GO" id="GO:0008233">
    <property type="term" value="F:peptidase activity"/>
    <property type="evidence" value="ECO:0007669"/>
    <property type="project" value="UniProtKB-KW"/>
</dbReference>
<keyword evidence="4" id="KW-1133">Transmembrane helix</keyword>
<feature type="domain" description="Band 7" evidence="7">
    <location>
        <begin position="18"/>
        <end position="181"/>
    </location>
</feature>
<evidence type="ECO:0000256" key="6">
    <source>
        <dbReference type="PIRNR" id="PIRNR005651"/>
    </source>
</evidence>
<evidence type="ECO:0000313" key="8">
    <source>
        <dbReference type="EMBL" id="MBO1926851.1"/>
    </source>
</evidence>
<evidence type="ECO:0000256" key="1">
    <source>
        <dbReference type="ARBA" id="ARBA00004167"/>
    </source>
</evidence>
<evidence type="ECO:0000256" key="5">
    <source>
        <dbReference type="ARBA" id="ARBA00023136"/>
    </source>
</evidence>
<comment type="subcellular location">
    <subcellularLocation>
        <location evidence="1">Membrane</location>
        <topology evidence="1">Single-pass membrane protein</topology>
    </subcellularLocation>
</comment>
<dbReference type="Gene3D" id="3.30.479.30">
    <property type="entry name" value="Band 7 domain"/>
    <property type="match status" value="1"/>
</dbReference>
<evidence type="ECO:0000256" key="2">
    <source>
        <dbReference type="ARBA" id="ARBA00007862"/>
    </source>
</evidence>
<dbReference type="PIRSF" id="PIRSF005651">
    <property type="entry name" value="HflC"/>
    <property type="match status" value="1"/>
</dbReference>
<dbReference type="RefSeq" id="WP_208148289.1">
    <property type="nucleotide sequence ID" value="NZ_JAGETV010000005.1"/>
</dbReference>
<dbReference type="Pfam" id="PF01145">
    <property type="entry name" value="Band_7"/>
    <property type="match status" value="1"/>
</dbReference>
<keyword evidence="3" id="KW-0812">Transmembrane</keyword>
<dbReference type="SUPFAM" id="SSF117892">
    <property type="entry name" value="Band 7/SPFH domain"/>
    <property type="match status" value="1"/>
</dbReference>
<comment type="similarity">
    <text evidence="2 6">Belongs to the band 7/mec-2 family. HflC subfamily.</text>
</comment>
<dbReference type="InterPro" id="IPR010200">
    <property type="entry name" value="HflC"/>
</dbReference>
<comment type="function">
    <text evidence="6">HflC and HflK could regulate a protease.</text>
</comment>
<dbReference type="InterPro" id="IPR036013">
    <property type="entry name" value="Band_7/SPFH_dom_sf"/>
</dbReference>
<accession>A0ABS3Q3K2</accession>
<protein>
    <recommendedName>
        <fullName evidence="6">Protein HflC</fullName>
    </recommendedName>
</protein>
<organism evidence="8 9">
    <name type="scientific">Thiomicrorhabdus marina</name>
    <dbReference type="NCBI Taxonomy" id="2818442"/>
    <lineage>
        <taxon>Bacteria</taxon>
        <taxon>Pseudomonadati</taxon>
        <taxon>Pseudomonadota</taxon>
        <taxon>Gammaproteobacteria</taxon>
        <taxon>Thiotrichales</taxon>
        <taxon>Piscirickettsiaceae</taxon>
        <taxon>Thiomicrorhabdus</taxon>
    </lineage>
</organism>
<evidence type="ECO:0000256" key="3">
    <source>
        <dbReference type="ARBA" id="ARBA00022692"/>
    </source>
</evidence>
<gene>
    <name evidence="8" type="primary">hflC</name>
    <name evidence="8" type="ORF">J3998_04620</name>
</gene>
<reference evidence="8 9" key="1">
    <citation type="submission" date="2021-03" db="EMBL/GenBank/DDBJ databases">
        <title>Thiomicrorhabdus sp.nov.,novel sulfur-oxidizing bacteria isolated from coastal sediment.</title>
        <authorList>
            <person name="Liu X."/>
        </authorList>
    </citation>
    <scope>NUCLEOTIDE SEQUENCE [LARGE SCALE GENOMIC DNA]</scope>
    <source>
        <strain evidence="8 9">6S2-11</strain>
    </source>
</reference>
<name>A0ABS3Q3K2_9GAMM</name>
<comment type="caution">
    <text evidence="8">The sequence shown here is derived from an EMBL/GenBank/DDBJ whole genome shotgun (WGS) entry which is preliminary data.</text>
</comment>
<dbReference type="EMBL" id="JAGETV010000005">
    <property type="protein sequence ID" value="MBO1926851.1"/>
    <property type="molecule type" value="Genomic_DNA"/>
</dbReference>
<dbReference type="PRINTS" id="PR00721">
    <property type="entry name" value="STOMATIN"/>
</dbReference>
<dbReference type="InterPro" id="IPR001107">
    <property type="entry name" value="Band_7"/>
</dbReference>
<evidence type="ECO:0000313" key="9">
    <source>
        <dbReference type="Proteomes" id="UP000664835"/>
    </source>
</evidence>
<keyword evidence="8" id="KW-0378">Hydrolase</keyword>
<evidence type="ECO:0000259" key="7">
    <source>
        <dbReference type="SMART" id="SM00244"/>
    </source>
</evidence>
<dbReference type="CDD" id="cd03405">
    <property type="entry name" value="SPFH_HflC"/>
    <property type="match status" value="1"/>
</dbReference>
<keyword evidence="9" id="KW-1185">Reference proteome</keyword>
<keyword evidence="8" id="KW-0645">Protease</keyword>
<proteinExistence type="inferred from homology"/>
<dbReference type="GO" id="GO:0006508">
    <property type="term" value="P:proteolysis"/>
    <property type="evidence" value="ECO:0007669"/>
    <property type="project" value="UniProtKB-KW"/>
</dbReference>
<dbReference type="PANTHER" id="PTHR42911:SF1">
    <property type="entry name" value="MODULATOR OF FTSH PROTEASE HFLC"/>
    <property type="match status" value="1"/>
</dbReference>
<dbReference type="SMART" id="SM00244">
    <property type="entry name" value="PHB"/>
    <property type="match status" value="1"/>
</dbReference>
<keyword evidence="5" id="KW-0472">Membrane</keyword>
<dbReference type="Proteomes" id="UP000664835">
    <property type="component" value="Unassembled WGS sequence"/>
</dbReference>
<dbReference type="InterPro" id="IPR001972">
    <property type="entry name" value="Stomatin_HflK_fam"/>
</dbReference>
<dbReference type="PANTHER" id="PTHR42911">
    <property type="entry name" value="MODULATOR OF FTSH PROTEASE HFLC"/>
    <property type="match status" value="1"/>
</dbReference>
<evidence type="ECO:0000256" key="4">
    <source>
        <dbReference type="ARBA" id="ARBA00022989"/>
    </source>
</evidence>